<dbReference type="Pfam" id="PF00673">
    <property type="entry name" value="Ribosomal_L5_C"/>
    <property type="match status" value="1"/>
</dbReference>
<dbReference type="InterPro" id="IPR002132">
    <property type="entry name" value="Ribosomal_uL5"/>
</dbReference>
<dbReference type="GO" id="GO:0019843">
    <property type="term" value="F:rRNA binding"/>
    <property type="evidence" value="ECO:0007669"/>
    <property type="project" value="UniProtKB-UniRule"/>
</dbReference>
<dbReference type="GO" id="GO:1990904">
    <property type="term" value="C:ribonucleoprotein complex"/>
    <property type="evidence" value="ECO:0007669"/>
    <property type="project" value="UniProtKB-KW"/>
</dbReference>
<dbReference type="SUPFAM" id="SSF55282">
    <property type="entry name" value="RL5-like"/>
    <property type="match status" value="1"/>
</dbReference>
<dbReference type="PIRSF" id="PIRSF002161">
    <property type="entry name" value="Ribosomal_L5"/>
    <property type="match status" value="1"/>
</dbReference>
<evidence type="ECO:0000256" key="2">
    <source>
        <dbReference type="ARBA" id="ARBA00022980"/>
    </source>
</evidence>
<dbReference type="GO" id="GO:0003735">
    <property type="term" value="F:structural constituent of ribosome"/>
    <property type="evidence" value="ECO:0007669"/>
    <property type="project" value="InterPro"/>
</dbReference>
<dbReference type="Proteomes" id="UP000885779">
    <property type="component" value="Unassembled WGS sequence"/>
</dbReference>
<evidence type="ECO:0000256" key="3">
    <source>
        <dbReference type="ARBA" id="ARBA00023274"/>
    </source>
</evidence>
<comment type="similarity">
    <text evidence="1 5 6">Belongs to the universal ribosomal protein uL5 family.</text>
</comment>
<dbReference type="Pfam" id="PF00281">
    <property type="entry name" value="Ribosomal_L5"/>
    <property type="match status" value="1"/>
</dbReference>
<dbReference type="InterPro" id="IPR020930">
    <property type="entry name" value="Ribosomal_uL5_bac-type"/>
</dbReference>
<dbReference type="InterPro" id="IPR031310">
    <property type="entry name" value="Ribosomal_uL5_N"/>
</dbReference>
<comment type="subunit">
    <text evidence="5">Part of the 50S ribosomal subunit; part of the 5S rRNA/L5/L18/L25 subcomplex. Contacts the 5S rRNA and the P site tRNA. Forms a bridge to the 30S subunit in the 70S ribosome.</text>
</comment>
<comment type="function">
    <text evidence="5">This is 1 of the proteins that bind and probably mediate the attachment of the 5S RNA into the large ribosomal subunit, where it forms part of the central protuberance. In the 70S ribosome it contacts protein S13 of the 30S subunit (bridge B1b), connecting the 2 subunits; this bridge is implicated in subunit movement. Contacts the P site tRNA; the 5S rRNA and some of its associated proteins might help stabilize positioning of ribosome-bound tRNAs.</text>
</comment>
<organism evidence="9">
    <name type="scientific">Caldithrix abyssi</name>
    <dbReference type="NCBI Taxonomy" id="187145"/>
    <lineage>
        <taxon>Bacteria</taxon>
        <taxon>Pseudomonadati</taxon>
        <taxon>Calditrichota</taxon>
        <taxon>Calditrichia</taxon>
        <taxon>Calditrichales</taxon>
        <taxon>Calditrichaceae</taxon>
        <taxon>Caldithrix</taxon>
    </lineage>
</organism>
<dbReference type="GO" id="GO:0005840">
    <property type="term" value="C:ribosome"/>
    <property type="evidence" value="ECO:0007669"/>
    <property type="project" value="UniProtKB-KW"/>
</dbReference>
<evidence type="ECO:0000259" key="8">
    <source>
        <dbReference type="Pfam" id="PF00673"/>
    </source>
</evidence>
<dbReference type="Gene3D" id="3.30.1440.10">
    <property type="match status" value="1"/>
</dbReference>
<evidence type="ECO:0000256" key="1">
    <source>
        <dbReference type="ARBA" id="ARBA00008553"/>
    </source>
</evidence>
<name>A0A7V4WTM8_CALAY</name>
<keyword evidence="5" id="KW-0820">tRNA-binding</keyword>
<feature type="domain" description="Large ribosomal subunit protein uL5 C-terminal" evidence="8">
    <location>
        <begin position="88"/>
        <end position="181"/>
    </location>
</feature>
<keyword evidence="5" id="KW-0699">rRNA-binding</keyword>
<sequence>MAEYVPRLLEKYKKEVAPYLQKKFGYKNVHEIPKVVKISVNAGVGEAIQDSNALEAAMNDLKVITGQKPIITKARKSISNFKLRQGMKIGAKVTLRRQYMWEFLDRYISVAVPRIRDFRGYSEKSFDGRGNYSLGVREQIIFPEINVDKIDKIRGFDITIVTTAKTDEEGYELLKALGFPFKRQENN</sequence>
<dbReference type="InterPro" id="IPR022803">
    <property type="entry name" value="Ribosomal_uL5_dom_sf"/>
</dbReference>
<evidence type="ECO:0000313" key="9">
    <source>
        <dbReference type="EMBL" id="HGY54409.1"/>
    </source>
</evidence>
<dbReference type="HAMAP" id="MF_01333_B">
    <property type="entry name" value="Ribosomal_uL5_B"/>
    <property type="match status" value="1"/>
</dbReference>
<keyword evidence="2 5" id="KW-0689">Ribosomal protein</keyword>
<dbReference type="GO" id="GO:0006412">
    <property type="term" value="P:translation"/>
    <property type="evidence" value="ECO:0007669"/>
    <property type="project" value="UniProtKB-UniRule"/>
</dbReference>
<accession>A0A7V4WTM8</accession>
<dbReference type="AlphaFoldDB" id="A0A7V4WTM8"/>
<dbReference type="EMBL" id="DRQG01000019">
    <property type="protein sequence ID" value="HGY54409.1"/>
    <property type="molecule type" value="Genomic_DNA"/>
</dbReference>
<dbReference type="NCBIfam" id="NF000585">
    <property type="entry name" value="PRK00010.1"/>
    <property type="match status" value="1"/>
</dbReference>
<protein>
    <recommendedName>
        <fullName evidence="4 5">Large ribosomal subunit protein uL5</fullName>
    </recommendedName>
</protein>
<feature type="domain" description="Large ribosomal subunit protein uL5 N-terminal" evidence="7">
    <location>
        <begin position="28"/>
        <end position="84"/>
    </location>
</feature>
<dbReference type="PANTHER" id="PTHR11994">
    <property type="entry name" value="60S RIBOSOMAL PROTEIN L11-RELATED"/>
    <property type="match status" value="1"/>
</dbReference>
<dbReference type="InterPro" id="IPR020929">
    <property type="entry name" value="Ribosomal_uL5_CS"/>
</dbReference>
<evidence type="ECO:0000259" key="7">
    <source>
        <dbReference type="Pfam" id="PF00281"/>
    </source>
</evidence>
<evidence type="ECO:0000256" key="6">
    <source>
        <dbReference type="RuleBase" id="RU003930"/>
    </source>
</evidence>
<dbReference type="PROSITE" id="PS00358">
    <property type="entry name" value="RIBOSOMAL_L5"/>
    <property type="match status" value="1"/>
</dbReference>
<reference evidence="9" key="1">
    <citation type="journal article" date="2020" name="mSystems">
        <title>Genome- and Community-Level Interaction Insights into Carbon Utilization and Element Cycling Functions of Hydrothermarchaeota in Hydrothermal Sediment.</title>
        <authorList>
            <person name="Zhou Z."/>
            <person name="Liu Y."/>
            <person name="Xu W."/>
            <person name="Pan J."/>
            <person name="Luo Z.H."/>
            <person name="Li M."/>
        </authorList>
    </citation>
    <scope>NUCLEOTIDE SEQUENCE [LARGE SCALE GENOMIC DNA]</scope>
    <source>
        <strain evidence="9">HyVt-577</strain>
    </source>
</reference>
<keyword evidence="3 5" id="KW-0687">Ribonucleoprotein</keyword>
<proteinExistence type="inferred from homology"/>
<dbReference type="FunFam" id="3.30.1440.10:FF:000001">
    <property type="entry name" value="50S ribosomal protein L5"/>
    <property type="match status" value="1"/>
</dbReference>
<keyword evidence="5" id="KW-0694">RNA-binding</keyword>
<comment type="caution">
    <text evidence="9">The sequence shown here is derived from an EMBL/GenBank/DDBJ whole genome shotgun (WGS) entry which is preliminary data.</text>
</comment>
<gene>
    <name evidence="5" type="primary">rplE</name>
    <name evidence="9" type="ORF">ENK44_01780</name>
</gene>
<evidence type="ECO:0000256" key="5">
    <source>
        <dbReference type="HAMAP-Rule" id="MF_01333"/>
    </source>
</evidence>
<dbReference type="GO" id="GO:0000049">
    <property type="term" value="F:tRNA binding"/>
    <property type="evidence" value="ECO:0007669"/>
    <property type="project" value="UniProtKB-UniRule"/>
</dbReference>
<evidence type="ECO:0000256" key="4">
    <source>
        <dbReference type="ARBA" id="ARBA00035245"/>
    </source>
</evidence>
<dbReference type="InterPro" id="IPR031309">
    <property type="entry name" value="Ribosomal_uL5_C"/>
</dbReference>